<accession>A0ACB8B3Z6</accession>
<reference evidence="1" key="1">
    <citation type="journal article" date="2021" name="New Phytol.">
        <title>Evolutionary innovations through gain and loss of genes in the ectomycorrhizal Boletales.</title>
        <authorList>
            <person name="Wu G."/>
            <person name="Miyauchi S."/>
            <person name="Morin E."/>
            <person name="Kuo A."/>
            <person name="Drula E."/>
            <person name="Varga T."/>
            <person name="Kohler A."/>
            <person name="Feng B."/>
            <person name="Cao Y."/>
            <person name="Lipzen A."/>
            <person name="Daum C."/>
            <person name="Hundley H."/>
            <person name="Pangilinan J."/>
            <person name="Johnson J."/>
            <person name="Barry K."/>
            <person name="LaButti K."/>
            <person name="Ng V."/>
            <person name="Ahrendt S."/>
            <person name="Min B."/>
            <person name="Choi I.G."/>
            <person name="Park H."/>
            <person name="Plett J.M."/>
            <person name="Magnuson J."/>
            <person name="Spatafora J.W."/>
            <person name="Nagy L.G."/>
            <person name="Henrissat B."/>
            <person name="Grigoriev I.V."/>
            <person name="Yang Z.L."/>
            <person name="Xu J."/>
            <person name="Martin F.M."/>
        </authorList>
    </citation>
    <scope>NUCLEOTIDE SEQUENCE</scope>
    <source>
        <strain evidence="1">KUC20120723A-06</strain>
    </source>
</reference>
<name>A0ACB8B3Z6_9AGAM</name>
<gene>
    <name evidence="1" type="ORF">BV22DRAFT_978033</name>
</gene>
<proteinExistence type="predicted"/>
<protein>
    <submittedName>
        <fullName evidence="1">Uncharacterized protein</fullName>
    </submittedName>
</protein>
<dbReference type="EMBL" id="MU266614">
    <property type="protein sequence ID" value="KAH7919984.1"/>
    <property type="molecule type" value="Genomic_DNA"/>
</dbReference>
<feature type="non-terminal residue" evidence="1">
    <location>
        <position position="94"/>
    </location>
</feature>
<evidence type="ECO:0000313" key="2">
    <source>
        <dbReference type="Proteomes" id="UP000790709"/>
    </source>
</evidence>
<feature type="non-terminal residue" evidence="1">
    <location>
        <position position="1"/>
    </location>
</feature>
<sequence length="94" mass="11111">LHPVFNVSLLEPYKDPSEFHPHSEPEPFKLLPDDDPALSIHSIRDCRKIGHRFEYFVHFKSLPDSEDSWIPLSDIPTTYNELLEHFHRRHTKAP</sequence>
<comment type="caution">
    <text evidence="1">The sequence shown here is derived from an EMBL/GenBank/DDBJ whole genome shotgun (WGS) entry which is preliminary data.</text>
</comment>
<dbReference type="Proteomes" id="UP000790709">
    <property type="component" value="Unassembled WGS sequence"/>
</dbReference>
<keyword evidence="2" id="KW-1185">Reference proteome</keyword>
<evidence type="ECO:0000313" key="1">
    <source>
        <dbReference type="EMBL" id="KAH7919984.1"/>
    </source>
</evidence>
<organism evidence="1 2">
    <name type="scientific">Leucogyrophana mollusca</name>
    <dbReference type="NCBI Taxonomy" id="85980"/>
    <lineage>
        <taxon>Eukaryota</taxon>
        <taxon>Fungi</taxon>
        <taxon>Dikarya</taxon>
        <taxon>Basidiomycota</taxon>
        <taxon>Agaricomycotina</taxon>
        <taxon>Agaricomycetes</taxon>
        <taxon>Agaricomycetidae</taxon>
        <taxon>Boletales</taxon>
        <taxon>Boletales incertae sedis</taxon>
        <taxon>Leucogyrophana</taxon>
    </lineage>
</organism>